<evidence type="ECO:0000256" key="1">
    <source>
        <dbReference type="ARBA" id="ARBA00022737"/>
    </source>
</evidence>
<dbReference type="OrthoDB" id="194358at2759"/>
<sequence length="319" mass="36461">MSLDSRHPRRCRQQSEAAPFLKWVLTRLCREADSVPDHLFKLFNHGAEPSLSDLWESLDYALTPFDVVYLTIDAVDESDNRTDLLKVLRELATNSKFAKIRLLVTSREYLDIGETTGAISKKISMRNTHVDNDIRRYVLSRLGKAPFVKAWPEDLRQDIVRAFEEIADGMFRWVSCQIDELRRVKGNSTAASDQFGIIPKPVNEQYDRIFQQISNEDLPIVDAMLEQLRCSHNASGDFEVIELNALVETVSHQLAVGTWSHPHLRVNAERVREACGCLITVFRDKSREPRGAEYVAAAHHTSFKYRDSKEIWTPASSTT</sequence>
<comment type="caution">
    <text evidence="3">The sequence shown here is derived from an EMBL/GenBank/DDBJ whole genome shotgun (WGS) entry which is preliminary data.</text>
</comment>
<gene>
    <name evidence="3" type="ORF">CMUS01_11130</name>
</gene>
<protein>
    <submittedName>
        <fullName evidence="3">L-galactose dehydrogenase</fullName>
    </submittedName>
</protein>
<dbReference type="PANTHER" id="PTHR10039">
    <property type="entry name" value="AMELOGENIN"/>
    <property type="match status" value="1"/>
</dbReference>
<proteinExistence type="predicted"/>
<name>A0A8H6K085_9PEZI</name>
<feature type="domain" description="Nephrocystin 3-like N-terminal" evidence="2">
    <location>
        <begin position="13"/>
        <end position="107"/>
    </location>
</feature>
<evidence type="ECO:0000313" key="3">
    <source>
        <dbReference type="EMBL" id="KAF6822325.1"/>
    </source>
</evidence>
<dbReference type="InterPro" id="IPR056884">
    <property type="entry name" value="NPHP3-like_N"/>
</dbReference>
<reference evidence="3" key="1">
    <citation type="journal article" date="2020" name="Phytopathology">
        <title>Genome Sequence Resources of Colletotrichum truncatum, C. plurivorum, C. musicola, and C. sojae: Four Species Pathogenic to Soybean (Glycine max).</title>
        <authorList>
            <person name="Rogerio F."/>
            <person name="Boufleur T.R."/>
            <person name="Ciampi-Guillardi M."/>
            <person name="Sukno S.A."/>
            <person name="Thon M.R."/>
            <person name="Massola Junior N.S."/>
            <person name="Baroncelli R."/>
        </authorList>
    </citation>
    <scope>NUCLEOTIDE SEQUENCE</scope>
    <source>
        <strain evidence="3">LFN0074</strain>
    </source>
</reference>
<evidence type="ECO:0000259" key="2">
    <source>
        <dbReference type="Pfam" id="PF24883"/>
    </source>
</evidence>
<accession>A0A8H6K085</accession>
<organism evidence="3 4">
    <name type="scientific">Colletotrichum musicola</name>
    <dbReference type="NCBI Taxonomy" id="2175873"/>
    <lineage>
        <taxon>Eukaryota</taxon>
        <taxon>Fungi</taxon>
        <taxon>Dikarya</taxon>
        <taxon>Ascomycota</taxon>
        <taxon>Pezizomycotina</taxon>
        <taxon>Sordariomycetes</taxon>
        <taxon>Hypocreomycetidae</taxon>
        <taxon>Glomerellales</taxon>
        <taxon>Glomerellaceae</taxon>
        <taxon>Colletotrichum</taxon>
        <taxon>Colletotrichum orchidearum species complex</taxon>
    </lineage>
</organism>
<keyword evidence="4" id="KW-1185">Reference proteome</keyword>
<dbReference type="Pfam" id="PF24883">
    <property type="entry name" value="NPHP3_N"/>
    <property type="match status" value="1"/>
</dbReference>
<dbReference type="PANTHER" id="PTHR10039:SF16">
    <property type="entry name" value="GPI INOSITOL-DEACYLASE"/>
    <property type="match status" value="1"/>
</dbReference>
<keyword evidence="1" id="KW-0677">Repeat</keyword>
<dbReference type="AlphaFoldDB" id="A0A8H6K085"/>
<dbReference type="Proteomes" id="UP000639643">
    <property type="component" value="Unassembled WGS sequence"/>
</dbReference>
<evidence type="ECO:0000313" key="4">
    <source>
        <dbReference type="Proteomes" id="UP000639643"/>
    </source>
</evidence>
<dbReference type="EMBL" id="WIGM01000547">
    <property type="protein sequence ID" value="KAF6822325.1"/>
    <property type="molecule type" value="Genomic_DNA"/>
</dbReference>